<proteinExistence type="predicted"/>
<dbReference type="STRING" id="743788.S8EA47"/>
<evidence type="ECO:0000313" key="2">
    <source>
        <dbReference type="EMBL" id="EPT00174.1"/>
    </source>
</evidence>
<feature type="region of interest" description="Disordered" evidence="1">
    <location>
        <begin position="1"/>
        <end position="35"/>
    </location>
</feature>
<dbReference type="Proteomes" id="UP000015241">
    <property type="component" value="Unassembled WGS sequence"/>
</dbReference>
<dbReference type="InParanoid" id="S8EA47"/>
<feature type="non-terminal residue" evidence="2">
    <location>
        <position position="87"/>
    </location>
</feature>
<sequence length="87" mass="9418">MDVTKRTLPRSRGTGGALSEAGLVQGIESSGREPDKRWGLKLWLAYPRKDVVWEPAKRLSDIDALKSGGQLVVKSAADELSAKARGK</sequence>
<gene>
    <name evidence="2" type="ORF">FOMPIDRAFT_1023934</name>
</gene>
<organism evidence="2 3">
    <name type="scientific">Fomitopsis schrenkii</name>
    <name type="common">Brown rot fungus</name>
    <dbReference type="NCBI Taxonomy" id="2126942"/>
    <lineage>
        <taxon>Eukaryota</taxon>
        <taxon>Fungi</taxon>
        <taxon>Dikarya</taxon>
        <taxon>Basidiomycota</taxon>
        <taxon>Agaricomycotina</taxon>
        <taxon>Agaricomycetes</taxon>
        <taxon>Polyporales</taxon>
        <taxon>Fomitopsis</taxon>
    </lineage>
</organism>
<dbReference type="HOGENOM" id="CLU_2489340_0_0_1"/>
<name>S8EA47_FOMSC</name>
<dbReference type="OrthoDB" id="1026733at2759"/>
<dbReference type="EMBL" id="KE504151">
    <property type="protein sequence ID" value="EPT00174.1"/>
    <property type="molecule type" value="Genomic_DNA"/>
</dbReference>
<reference evidence="2 3" key="1">
    <citation type="journal article" date="2012" name="Science">
        <title>The Paleozoic origin of enzymatic lignin decomposition reconstructed from 31 fungal genomes.</title>
        <authorList>
            <person name="Floudas D."/>
            <person name="Binder M."/>
            <person name="Riley R."/>
            <person name="Barry K."/>
            <person name="Blanchette R.A."/>
            <person name="Henrissat B."/>
            <person name="Martinez A.T."/>
            <person name="Otillar R."/>
            <person name="Spatafora J.W."/>
            <person name="Yadav J.S."/>
            <person name="Aerts A."/>
            <person name="Benoit I."/>
            <person name="Boyd A."/>
            <person name="Carlson A."/>
            <person name="Copeland A."/>
            <person name="Coutinho P.M."/>
            <person name="de Vries R.P."/>
            <person name="Ferreira P."/>
            <person name="Findley K."/>
            <person name="Foster B."/>
            <person name="Gaskell J."/>
            <person name="Glotzer D."/>
            <person name="Gorecki P."/>
            <person name="Heitman J."/>
            <person name="Hesse C."/>
            <person name="Hori C."/>
            <person name="Igarashi K."/>
            <person name="Jurgens J.A."/>
            <person name="Kallen N."/>
            <person name="Kersten P."/>
            <person name="Kohler A."/>
            <person name="Kuees U."/>
            <person name="Kumar T.K.A."/>
            <person name="Kuo A."/>
            <person name="LaButti K."/>
            <person name="Larrondo L.F."/>
            <person name="Lindquist E."/>
            <person name="Ling A."/>
            <person name="Lombard V."/>
            <person name="Lucas S."/>
            <person name="Lundell T."/>
            <person name="Martin R."/>
            <person name="McLaughlin D.J."/>
            <person name="Morgenstern I."/>
            <person name="Morin E."/>
            <person name="Murat C."/>
            <person name="Nagy L.G."/>
            <person name="Nolan M."/>
            <person name="Ohm R.A."/>
            <person name="Patyshakuliyeva A."/>
            <person name="Rokas A."/>
            <person name="Ruiz-Duenas F.J."/>
            <person name="Sabat G."/>
            <person name="Salamov A."/>
            <person name="Samejima M."/>
            <person name="Schmutz J."/>
            <person name="Slot J.C."/>
            <person name="St John F."/>
            <person name="Stenlid J."/>
            <person name="Sun H."/>
            <person name="Sun S."/>
            <person name="Syed K."/>
            <person name="Tsang A."/>
            <person name="Wiebenga A."/>
            <person name="Young D."/>
            <person name="Pisabarro A."/>
            <person name="Eastwood D.C."/>
            <person name="Martin F."/>
            <person name="Cullen D."/>
            <person name="Grigoriev I.V."/>
            <person name="Hibbett D.S."/>
        </authorList>
    </citation>
    <scope>NUCLEOTIDE SEQUENCE</scope>
    <source>
        <strain evidence="3">FP-58527</strain>
    </source>
</reference>
<dbReference type="AlphaFoldDB" id="S8EA47"/>
<evidence type="ECO:0000256" key="1">
    <source>
        <dbReference type="SAM" id="MobiDB-lite"/>
    </source>
</evidence>
<protein>
    <submittedName>
        <fullName evidence="2">Uncharacterized protein</fullName>
    </submittedName>
</protein>
<keyword evidence="3" id="KW-1185">Reference proteome</keyword>
<accession>S8EA47</accession>
<evidence type="ECO:0000313" key="3">
    <source>
        <dbReference type="Proteomes" id="UP000015241"/>
    </source>
</evidence>